<accession>A0A926VI03</accession>
<evidence type="ECO:0000313" key="3">
    <source>
        <dbReference type="Proteomes" id="UP000641646"/>
    </source>
</evidence>
<reference evidence="2" key="1">
    <citation type="journal article" date="2015" name="ISME J.">
        <title>Draft Genome Sequence of Streptomyces incarnatus NRRL8089, which Produces the Nucleoside Antibiotic Sinefungin.</title>
        <authorList>
            <person name="Oshima K."/>
            <person name="Hattori M."/>
            <person name="Shimizu H."/>
            <person name="Fukuda K."/>
            <person name="Nemoto M."/>
            <person name="Inagaki K."/>
            <person name="Tamura T."/>
        </authorList>
    </citation>
    <scope>NUCLEOTIDE SEQUENCE</scope>
    <source>
        <strain evidence="2">FACHB-1375</strain>
    </source>
</reference>
<proteinExistence type="predicted"/>
<dbReference type="Proteomes" id="UP000641646">
    <property type="component" value="Unassembled WGS sequence"/>
</dbReference>
<reference evidence="2" key="2">
    <citation type="submission" date="2020-08" db="EMBL/GenBank/DDBJ databases">
        <authorList>
            <person name="Chen M."/>
            <person name="Teng W."/>
            <person name="Zhao L."/>
            <person name="Hu C."/>
            <person name="Zhou Y."/>
            <person name="Han B."/>
            <person name="Song L."/>
            <person name="Shu W."/>
        </authorList>
    </citation>
    <scope>NUCLEOTIDE SEQUENCE</scope>
    <source>
        <strain evidence="2">FACHB-1375</strain>
    </source>
</reference>
<gene>
    <name evidence="2" type="ORF">H6G03_18260</name>
</gene>
<name>A0A926VI03_9CYAN</name>
<protein>
    <submittedName>
        <fullName evidence="2">Helix-turn-helix domain-containing protein</fullName>
    </submittedName>
</protein>
<dbReference type="NCBIfam" id="TIGR01764">
    <property type="entry name" value="excise"/>
    <property type="match status" value="1"/>
</dbReference>
<keyword evidence="3" id="KW-1185">Reference proteome</keyword>
<dbReference type="SUPFAM" id="SSF46955">
    <property type="entry name" value="Putative DNA-binding domain"/>
    <property type="match status" value="1"/>
</dbReference>
<dbReference type="AlphaFoldDB" id="A0A926VI03"/>
<evidence type="ECO:0000313" key="2">
    <source>
        <dbReference type="EMBL" id="MBD2182984.1"/>
    </source>
</evidence>
<comment type="caution">
    <text evidence="2">The sequence shown here is derived from an EMBL/GenBank/DDBJ whole genome shotgun (WGS) entry which is preliminary data.</text>
</comment>
<dbReference type="InterPro" id="IPR009061">
    <property type="entry name" value="DNA-bd_dom_put_sf"/>
</dbReference>
<evidence type="ECO:0000259" key="1">
    <source>
        <dbReference type="Pfam" id="PF12728"/>
    </source>
</evidence>
<organism evidence="2 3">
    <name type="scientific">Aerosakkonema funiforme FACHB-1375</name>
    <dbReference type="NCBI Taxonomy" id="2949571"/>
    <lineage>
        <taxon>Bacteria</taxon>
        <taxon>Bacillati</taxon>
        <taxon>Cyanobacteriota</taxon>
        <taxon>Cyanophyceae</taxon>
        <taxon>Oscillatoriophycideae</taxon>
        <taxon>Aerosakkonematales</taxon>
        <taxon>Aerosakkonemataceae</taxon>
        <taxon>Aerosakkonema</taxon>
    </lineage>
</organism>
<dbReference type="RefSeq" id="WP_190466374.1">
    <property type="nucleotide sequence ID" value="NZ_JACJPW010000046.1"/>
</dbReference>
<feature type="domain" description="Helix-turn-helix" evidence="1">
    <location>
        <begin position="76"/>
        <end position="123"/>
    </location>
</feature>
<dbReference type="Pfam" id="PF12728">
    <property type="entry name" value="HTH_17"/>
    <property type="match status" value="1"/>
</dbReference>
<dbReference type="EMBL" id="JACJPW010000046">
    <property type="protein sequence ID" value="MBD2182984.1"/>
    <property type="molecule type" value="Genomic_DNA"/>
</dbReference>
<sequence length="146" mass="16704">MLKQKLSLESVIQPEEADAIAKLSQILSLETSQIKLVGSNGEEVIIPESVSSVLRDIVKKIASGQAIYLIPHNHELTTQEAADILDVSKSFLNKLLDEEEIPYIKVGKQRRIRFQDLMKYKEEWDEKRSKFMDEAIKITDEIYGKD</sequence>
<dbReference type="GO" id="GO:0003677">
    <property type="term" value="F:DNA binding"/>
    <property type="evidence" value="ECO:0007669"/>
    <property type="project" value="InterPro"/>
</dbReference>
<dbReference type="InterPro" id="IPR041657">
    <property type="entry name" value="HTH_17"/>
</dbReference>
<dbReference type="InterPro" id="IPR010093">
    <property type="entry name" value="SinI_DNA-bd"/>
</dbReference>